<dbReference type="AlphaFoldDB" id="A0A944M5U2"/>
<proteinExistence type="predicted"/>
<evidence type="ECO:0000313" key="2">
    <source>
        <dbReference type="Proteomes" id="UP000770889"/>
    </source>
</evidence>
<dbReference type="EMBL" id="JAHHGM010000001">
    <property type="protein sequence ID" value="MBT2987322.1"/>
    <property type="molecule type" value="Genomic_DNA"/>
</dbReference>
<protein>
    <submittedName>
        <fullName evidence="1">Uncharacterized protein</fullName>
    </submittedName>
</protein>
<reference evidence="1 2" key="1">
    <citation type="submission" date="2021-05" db="EMBL/GenBank/DDBJ databases">
        <title>Genetic and Functional Diversity in Clade A Lucinid endosymbionts from the Bahamas.</title>
        <authorList>
            <person name="Giani N.M."/>
            <person name="Engel A.S."/>
            <person name="Campbell B.J."/>
        </authorList>
    </citation>
    <scope>NUCLEOTIDE SEQUENCE [LARGE SCALE GENOMIC DNA]</scope>
    <source>
        <strain evidence="1">LUC16012Gg_MoonRockCtena</strain>
    </source>
</reference>
<dbReference type="Proteomes" id="UP000770889">
    <property type="component" value="Unassembled WGS sequence"/>
</dbReference>
<organism evidence="1 2">
    <name type="scientific">Candidatus Thiodiazotropha taylori</name>
    <dbReference type="NCBI Taxonomy" id="2792791"/>
    <lineage>
        <taxon>Bacteria</taxon>
        <taxon>Pseudomonadati</taxon>
        <taxon>Pseudomonadota</taxon>
        <taxon>Gammaproteobacteria</taxon>
        <taxon>Chromatiales</taxon>
        <taxon>Sedimenticolaceae</taxon>
        <taxon>Candidatus Thiodiazotropha</taxon>
    </lineage>
</organism>
<sequence>MPSIYPRDALNGYKHIHKANCFVIMPFAPEFNNVWEVIRDTLQSVDLNFICQRADDFRAPNILETILNGIFRAEFIIADLTDENPNVFYELGIAHCAKDSNNVVLLTKDMKFVPFDLRHLRCITYSDSADGMVDLKKELIATFSEYSKDAFRFKVREGKRFIFGKKLVGEGRNLYSLVIECPHVGEDAVKVMVHYNKYSIDETDNPDSQFLFLSEDRRTERLSTIPWYLHLVTSDNNEALLQLDKIR</sequence>
<gene>
    <name evidence="1" type="ORF">KME65_00010</name>
</gene>
<name>A0A944M5U2_9GAMM</name>
<evidence type="ECO:0000313" key="1">
    <source>
        <dbReference type="EMBL" id="MBT2987322.1"/>
    </source>
</evidence>
<accession>A0A944M5U2</accession>
<comment type="caution">
    <text evidence="1">The sequence shown here is derived from an EMBL/GenBank/DDBJ whole genome shotgun (WGS) entry which is preliminary data.</text>
</comment>